<evidence type="ECO:0000313" key="2">
    <source>
        <dbReference type="EMBL" id="MEB8515527.1"/>
    </source>
</evidence>
<gene>
    <name evidence="2" type="ORF">OW717_15935</name>
</gene>
<dbReference type="Pfam" id="PF01402">
    <property type="entry name" value="RHH_1"/>
    <property type="match status" value="1"/>
</dbReference>
<dbReference type="EMBL" id="JAQGFR010000303">
    <property type="protein sequence ID" value="MEB8515527.1"/>
    <property type="molecule type" value="Genomic_DNA"/>
</dbReference>
<organism evidence="2 3">
    <name type="scientific">Acidithiobacillus ferriphilus</name>
    <dbReference type="NCBI Taxonomy" id="1689834"/>
    <lineage>
        <taxon>Bacteria</taxon>
        <taxon>Pseudomonadati</taxon>
        <taxon>Pseudomonadota</taxon>
        <taxon>Acidithiobacillia</taxon>
        <taxon>Acidithiobacillales</taxon>
        <taxon>Acidithiobacillaceae</taxon>
        <taxon>Acidithiobacillus</taxon>
    </lineage>
</organism>
<proteinExistence type="predicted"/>
<comment type="caution">
    <text evidence="2">The sequence shown here is derived from an EMBL/GenBank/DDBJ whole genome shotgun (WGS) entry which is preliminary data.</text>
</comment>
<evidence type="ECO:0000259" key="1">
    <source>
        <dbReference type="Pfam" id="PF01402"/>
    </source>
</evidence>
<dbReference type="RefSeq" id="WP_081258088.1">
    <property type="nucleotide sequence ID" value="NZ_CP195642.1"/>
</dbReference>
<protein>
    <submittedName>
        <fullName evidence="2">Ribbon-helix-helix protein, CopG family</fullName>
    </submittedName>
</protein>
<dbReference type="Proteomes" id="UP001308776">
    <property type="component" value="Unassembled WGS sequence"/>
</dbReference>
<dbReference type="InterPro" id="IPR002145">
    <property type="entry name" value="CopG"/>
</dbReference>
<dbReference type="CDD" id="cd22233">
    <property type="entry name" value="RHH_CopAso-like"/>
    <property type="match status" value="1"/>
</dbReference>
<keyword evidence="3" id="KW-1185">Reference proteome</keyword>
<dbReference type="InterPro" id="IPR013321">
    <property type="entry name" value="Arc_rbn_hlx_hlx"/>
</dbReference>
<name>A0ABU6FVF0_9PROT</name>
<sequence length="98" mass="11358">MPSSPPSSRPMAIKMDVEMRARIQRLGEARHRSMHWMMKEAIRQFVEREERQEAFRQAGIQAWEAYRSTGLHATQAEADAWMARLEAGEDAEPPHCHV</sequence>
<dbReference type="SUPFAM" id="SSF47598">
    <property type="entry name" value="Ribbon-helix-helix"/>
    <property type="match status" value="1"/>
</dbReference>
<reference evidence="2 3" key="1">
    <citation type="submission" date="2022-11" db="EMBL/GenBank/DDBJ databases">
        <title>Comparative genomics analysis of Acidithiobacillus ferriphilus.</title>
        <authorList>
            <person name="Ma L."/>
        </authorList>
    </citation>
    <scope>NUCLEOTIDE SEQUENCE [LARGE SCALE GENOMIC DNA]</scope>
    <source>
        <strain evidence="2 3">DY15</strain>
    </source>
</reference>
<dbReference type="InterPro" id="IPR010985">
    <property type="entry name" value="Ribbon_hlx_hlx"/>
</dbReference>
<evidence type="ECO:0000313" key="3">
    <source>
        <dbReference type="Proteomes" id="UP001308776"/>
    </source>
</evidence>
<feature type="domain" description="Ribbon-helix-helix protein CopG" evidence="1">
    <location>
        <begin position="13"/>
        <end position="49"/>
    </location>
</feature>
<dbReference type="Gene3D" id="1.10.1220.10">
    <property type="entry name" value="Met repressor-like"/>
    <property type="match status" value="1"/>
</dbReference>
<accession>A0ABU6FVF0</accession>